<keyword evidence="1" id="KW-0472">Membrane</keyword>
<accession>A0A445IEA9</accession>
<comment type="caution">
    <text evidence="2">The sequence shown here is derived from an EMBL/GenBank/DDBJ whole genome shotgun (WGS) entry which is preliminary data.</text>
</comment>
<name>A0A445IEA9_GLYSO</name>
<dbReference type="GO" id="GO:0009535">
    <property type="term" value="C:chloroplast thylakoid membrane"/>
    <property type="evidence" value="ECO:0007669"/>
    <property type="project" value="InterPro"/>
</dbReference>
<dbReference type="Proteomes" id="UP000289340">
    <property type="component" value="Chromosome 11"/>
</dbReference>
<reference evidence="2 3" key="1">
    <citation type="submission" date="2018-09" db="EMBL/GenBank/DDBJ databases">
        <title>A high-quality reference genome of wild soybean provides a powerful tool to mine soybean genomes.</title>
        <authorList>
            <person name="Xie M."/>
            <person name="Chung C.Y.L."/>
            <person name="Li M.-W."/>
            <person name="Wong F.-L."/>
            <person name="Chan T.-F."/>
            <person name="Lam H.-M."/>
        </authorList>
    </citation>
    <scope>NUCLEOTIDE SEQUENCE [LARGE SCALE GENOMIC DNA]</scope>
    <source>
        <strain evidence="3">cv. W05</strain>
        <tissue evidence="2">Hypocotyl of etiolated seedlings</tissue>
    </source>
</reference>
<dbReference type="PANTHER" id="PTHR31032">
    <property type="entry name" value="PGR5-LIKE PROTEIN 1B, CHLOROPLASTIC"/>
    <property type="match status" value="1"/>
</dbReference>
<evidence type="ECO:0000313" key="3">
    <source>
        <dbReference type="Proteomes" id="UP000289340"/>
    </source>
</evidence>
<feature type="transmembrane region" description="Helical" evidence="1">
    <location>
        <begin position="169"/>
        <end position="193"/>
    </location>
</feature>
<dbReference type="Gramene" id="XM_028335904.1">
    <property type="protein sequence ID" value="XP_028191705.1"/>
    <property type="gene ID" value="LOC114377415"/>
</dbReference>
<keyword evidence="1" id="KW-0812">Transmembrane</keyword>
<dbReference type="GO" id="GO:0009773">
    <property type="term" value="P:photosynthetic electron transport in photosystem I"/>
    <property type="evidence" value="ECO:0007669"/>
    <property type="project" value="InterPro"/>
</dbReference>
<keyword evidence="3" id="KW-1185">Reference proteome</keyword>
<feature type="transmembrane region" description="Helical" evidence="1">
    <location>
        <begin position="128"/>
        <end position="149"/>
    </location>
</feature>
<protein>
    <submittedName>
        <fullName evidence="2">PGR5-like protein 1B, chloroplastic</fullName>
    </submittedName>
</protein>
<dbReference type="PANTHER" id="PTHR31032:SF2">
    <property type="entry name" value="PGR5-LIKE A PROTEIN"/>
    <property type="match status" value="1"/>
</dbReference>
<dbReference type="GO" id="GO:0016730">
    <property type="term" value="F:oxidoreductase activity, acting on iron-sulfur proteins as donors"/>
    <property type="evidence" value="ECO:0007669"/>
    <property type="project" value="InterPro"/>
</dbReference>
<keyword evidence="1" id="KW-1133">Transmembrane helix</keyword>
<dbReference type="EMBL" id="QZWG01000011">
    <property type="protein sequence ID" value="RZB84215.1"/>
    <property type="molecule type" value="Genomic_DNA"/>
</dbReference>
<gene>
    <name evidence="2" type="ORF">D0Y65_032564</name>
</gene>
<evidence type="ECO:0000313" key="2">
    <source>
        <dbReference type="EMBL" id="RZB84215.1"/>
    </source>
</evidence>
<dbReference type="AlphaFoldDB" id="A0A445IEA9"/>
<organism evidence="2 3">
    <name type="scientific">Glycine soja</name>
    <name type="common">Wild soybean</name>
    <dbReference type="NCBI Taxonomy" id="3848"/>
    <lineage>
        <taxon>Eukaryota</taxon>
        <taxon>Viridiplantae</taxon>
        <taxon>Streptophyta</taxon>
        <taxon>Embryophyta</taxon>
        <taxon>Tracheophyta</taxon>
        <taxon>Spermatophyta</taxon>
        <taxon>Magnoliopsida</taxon>
        <taxon>eudicotyledons</taxon>
        <taxon>Gunneridae</taxon>
        <taxon>Pentapetalae</taxon>
        <taxon>rosids</taxon>
        <taxon>fabids</taxon>
        <taxon>Fabales</taxon>
        <taxon>Fabaceae</taxon>
        <taxon>Papilionoideae</taxon>
        <taxon>50 kb inversion clade</taxon>
        <taxon>NPAAA clade</taxon>
        <taxon>indigoferoid/millettioid clade</taxon>
        <taxon>Phaseoleae</taxon>
        <taxon>Glycine</taxon>
        <taxon>Glycine subgen. Soja</taxon>
    </lineage>
</organism>
<dbReference type="InterPro" id="IPR039987">
    <property type="entry name" value="PGRL1"/>
</dbReference>
<proteinExistence type="predicted"/>
<evidence type="ECO:0000256" key="1">
    <source>
        <dbReference type="SAM" id="Phobius"/>
    </source>
</evidence>
<sequence length="281" mass="31121">MKVKVMRVASSSSSNGLSVVAKMRRSSSVSLFSVRACHDLPHGPSCIYVGPLHSATQETLEALYSQARDAYYSGEPLILDDMFDRLELKLKWYGSKSVVKYPRCSIRRHSTYADADEDLSMAIALASLWSLFLALGCSACVSPIFYTVSTAYHRAFDSGLSYGSPSSSGLGLLFVVNSIIFMALGFVIGYPVASASVKVLQGLWRNDLAALKGSCPNCGEEVFAFVRTDKANNSPHRADCHVCECLLEFRTEVEQSALRLGRQWVYGRIYLVRRSRRQREP</sequence>